<dbReference type="InterPro" id="IPR036526">
    <property type="entry name" value="C-N_Hydrolase_sf"/>
</dbReference>
<evidence type="ECO:0000256" key="1">
    <source>
        <dbReference type="ARBA" id="ARBA00008129"/>
    </source>
</evidence>
<keyword evidence="4" id="KW-1185">Reference proteome</keyword>
<dbReference type="Pfam" id="PF00795">
    <property type="entry name" value="CN_hydrolase"/>
    <property type="match status" value="1"/>
</dbReference>
<name>A0A2J6QVV9_HYAVF</name>
<dbReference type="AlphaFoldDB" id="A0A2J6QVV9"/>
<dbReference type="PANTHER" id="PTHR46044">
    <property type="entry name" value="NITRILASE"/>
    <property type="match status" value="1"/>
</dbReference>
<accession>A0A2J6QVV9</accession>
<evidence type="ECO:0000313" key="4">
    <source>
        <dbReference type="Proteomes" id="UP000235786"/>
    </source>
</evidence>
<evidence type="ECO:0000313" key="3">
    <source>
        <dbReference type="EMBL" id="PMD30404.1"/>
    </source>
</evidence>
<reference evidence="3 4" key="1">
    <citation type="submission" date="2016-04" db="EMBL/GenBank/DDBJ databases">
        <title>A degradative enzymes factory behind the ericoid mycorrhizal symbiosis.</title>
        <authorList>
            <consortium name="DOE Joint Genome Institute"/>
            <person name="Martino E."/>
            <person name="Morin E."/>
            <person name="Grelet G."/>
            <person name="Kuo A."/>
            <person name="Kohler A."/>
            <person name="Daghino S."/>
            <person name="Barry K."/>
            <person name="Choi C."/>
            <person name="Cichocki N."/>
            <person name="Clum A."/>
            <person name="Copeland A."/>
            <person name="Hainaut M."/>
            <person name="Haridas S."/>
            <person name="Labutti K."/>
            <person name="Lindquist E."/>
            <person name="Lipzen A."/>
            <person name="Khouja H.-R."/>
            <person name="Murat C."/>
            <person name="Ohm R."/>
            <person name="Olson A."/>
            <person name="Spatafora J."/>
            <person name="Veneault-Fourrey C."/>
            <person name="Henrissat B."/>
            <person name="Grigoriev I."/>
            <person name="Martin F."/>
            <person name="Perotto S."/>
        </authorList>
    </citation>
    <scope>NUCLEOTIDE SEQUENCE [LARGE SCALE GENOMIC DNA]</scope>
    <source>
        <strain evidence="3 4">F</strain>
    </source>
</reference>
<keyword evidence="3" id="KW-0378">Hydrolase</keyword>
<dbReference type="OrthoDB" id="10250282at2759"/>
<dbReference type="GO" id="GO:0016787">
    <property type="term" value="F:hydrolase activity"/>
    <property type="evidence" value="ECO:0007669"/>
    <property type="project" value="UniProtKB-KW"/>
</dbReference>
<dbReference type="Gene3D" id="3.60.110.10">
    <property type="entry name" value="Carbon-nitrogen hydrolase"/>
    <property type="match status" value="1"/>
</dbReference>
<dbReference type="PANTHER" id="PTHR46044:SF2">
    <property type="entry name" value="CN HYDROLASE DOMAIN-CONTAINING PROTEIN"/>
    <property type="match status" value="1"/>
</dbReference>
<feature type="domain" description="CN hydrolase" evidence="2">
    <location>
        <begin position="5"/>
        <end position="297"/>
    </location>
</feature>
<dbReference type="CDD" id="cd07564">
    <property type="entry name" value="nitrilases_CHs"/>
    <property type="match status" value="1"/>
</dbReference>
<dbReference type="InterPro" id="IPR044149">
    <property type="entry name" value="Nitrilases_CHs"/>
</dbReference>
<organism evidence="3 4">
    <name type="scientific">Hyaloscypha variabilis (strain UAMH 11265 / GT02V1 / F)</name>
    <name type="common">Meliniomyces variabilis</name>
    <dbReference type="NCBI Taxonomy" id="1149755"/>
    <lineage>
        <taxon>Eukaryota</taxon>
        <taxon>Fungi</taxon>
        <taxon>Dikarya</taxon>
        <taxon>Ascomycota</taxon>
        <taxon>Pezizomycotina</taxon>
        <taxon>Leotiomycetes</taxon>
        <taxon>Helotiales</taxon>
        <taxon>Hyaloscyphaceae</taxon>
        <taxon>Hyaloscypha</taxon>
        <taxon>Hyaloscypha variabilis</taxon>
    </lineage>
</organism>
<dbReference type="STRING" id="1149755.A0A2J6QVV9"/>
<dbReference type="Proteomes" id="UP000235786">
    <property type="component" value="Unassembled WGS sequence"/>
</dbReference>
<comment type="similarity">
    <text evidence="1">Belongs to the carbon-nitrogen hydrolase superfamily. Nitrilase family.</text>
</comment>
<gene>
    <name evidence="3" type="ORF">L207DRAFT_549395</name>
</gene>
<proteinExistence type="inferred from homology"/>
<sequence>MASRFLAAACHISPITLSAVKTTEKCISFVNRAAKNAADLVVFPESYIPAFPVWSALQAPTHNHGFFERMAKESIYIDGDEMHAIRDAAKQTRTVVSVGISEKVRYSTATMFNSNIIIGSDGEILVHHRKLMPTFFEKLTWAPGDGFGLRVANTKFGKIGALICGENTNPLARYALMAQGEQVHISTWPAIWPTARYDNPAANRNRAVAHCFENKCFGILCAGLLDEASIEEMCSMTDKKGYLESGLRDSSQASTLFLGPTGAATLPSYIVDPVSEEKTEMRYLCKEEDILYAELDLEKCVEGKQYHDVVGGYQRLDVFDLKVDRTRRKPATFTRKSSTRS</sequence>
<evidence type="ECO:0000259" key="2">
    <source>
        <dbReference type="PROSITE" id="PS50263"/>
    </source>
</evidence>
<dbReference type="SUPFAM" id="SSF56317">
    <property type="entry name" value="Carbon-nitrogen hydrolase"/>
    <property type="match status" value="1"/>
</dbReference>
<protein>
    <submittedName>
        <fullName evidence="3">Carbon-nitrogen hydrolase</fullName>
    </submittedName>
</protein>
<dbReference type="EMBL" id="KZ613967">
    <property type="protein sequence ID" value="PMD30404.1"/>
    <property type="molecule type" value="Genomic_DNA"/>
</dbReference>
<dbReference type="PROSITE" id="PS50263">
    <property type="entry name" value="CN_HYDROLASE"/>
    <property type="match status" value="1"/>
</dbReference>
<dbReference type="InterPro" id="IPR003010">
    <property type="entry name" value="C-N_Hydrolase"/>
</dbReference>